<proteinExistence type="predicted"/>
<keyword evidence="2" id="KW-0808">Transferase</keyword>
<dbReference type="AlphaFoldDB" id="A0A8K0GT13"/>
<dbReference type="InterPro" id="IPR029055">
    <property type="entry name" value="Ntn_hydrolases_N"/>
</dbReference>
<evidence type="ECO:0000256" key="1">
    <source>
        <dbReference type="ARBA" id="ARBA00022676"/>
    </source>
</evidence>
<gene>
    <name evidence="3" type="ORF">FNV43_RR18546</name>
</gene>
<protein>
    <submittedName>
        <fullName evidence="3">Uncharacterized protein</fullName>
    </submittedName>
</protein>
<evidence type="ECO:0000313" key="3">
    <source>
        <dbReference type="EMBL" id="KAF3440262.1"/>
    </source>
</evidence>
<dbReference type="OrthoDB" id="2013632at2759"/>
<keyword evidence="1" id="KW-0328">Glycosyltransferase</keyword>
<dbReference type="EMBL" id="VOIH02000008">
    <property type="protein sequence ID" value="KAF3440262.1"/>
    <property type="molecule type" value="Genomic_DNA"/>
</dbReference>
<organism evidence="3 4">
    <name type="scientific">Rhamnella rubrinervis</name>
    <dbReference type="NCBI Taxonomy" id="2594499"/>
    <lineage>
        <taxon>Eukaryota</taxon>
        <taxon>Viridiplantae</taxon>
        <taxon>Streptophyta</taxon>
        <taxon>Embryophyta</taxon>
        <taxon>Tracheophyta</taxon>
        <taxon>Spermatophyta</taxon>
        <taxon>Magnoliopsida</taxon>
        <taxon>eudicotyledons</taxon>
        <taxon>Gunneridae</taxon>
        <taxon>Pentapetalae</taxon>
        <taxon>rosids</taxon>
        <taxon>fabids</taxon>
        <taxon>Rosales</taxon>
        <taxon>Rhamnaceae</taxon>
        <taxon>rhamnoid group</taxon>
        <taxon>Rhamneae</taxon>
        <taxon>Rhamnella</taxon>
    </lineage>
</organism>
<dbReference type="InterPro" id="IPR035902">
    <property type="entry name" value="Nuc_phospho_transferase"/>
</dbReference>
<reference evidence="3" key="1">
    <citation type="submission" date="2020-03" db="EMBL/GenBank/DDBJ databases">
        <title>A high-quality chromosome-level genome assembly of a woody plant with both climbing and erect habits, Rhamnella rubrinervis.</title>
        <authorList>
            <person name="Lu Z."/>
            <person name="Yang Y."/>
            <person name="Zhu X."/>
            <person name="Sun Y."/>
        </authorList>
    </citation>
    <scope>NUCLEOTIDE SEQUENCE</scope>
    <source>
        <strain evidence="3">BYM</strain>
        <tissue evidence="3">Leaf</tissue>
    </source>
</reference>
<keyword evidence="4" id="KW-1185">Reference proteome</keyword>
<comment type="caution">
    <text evidence="3">The sequence shown here is derived from an EMBL/GenBank/DDBJ whole genome shotgun (WGS) entry which is preliminary data.</text>
</comment>
<evidence type="ECO:0000256" key="2">
    <source>
        <dbReference type="ARBA" id="ARBA00022679"/>
    </source>
</evidence>
<evidence type="ECO:0000313" key="4">
    <source>
        <dbReference type="Proteomes" id="UP000796880"/>
    </source>
</evidence>
<accession>A0A8K0GT13</accession>
<dbReference type="SUPFAM" id="SSF56235">
    <property type="entry name" value="N-terminal nucleophile aminohydrolases (Ntn hydrolases)"/>
    <property type="match status" value="1"/>
</dbReference>
<dbReference type="GO" id="GO:0016757">
    <property type="term" value="F:glycosyltransferase activity"/>
    <property type="evidence" value="ECO:0007669"/>
    <property type="project" value="UniProtKB-KW"/>
</dbReference>
<name>A0A8K0GT13_9ROSA</name>
<dbReference type="SUPFAM" id="SSF52418">
    <property type="entry name" value="Nucleoside phosphorylase/phosphoribosyltransferase catalytic domain"/>
    <property type="match status" value="1"/>
</dbReference>
<dbReference type="Proteomes" id="UP000796880">
    <property type="component" value="Unassembled WGS sequence"/>
</dbReference>
<sequence>MSESNQAKQSPLISEAASEKTQYVSLPVSLYPYVTGTSVAALKYKDGILMASDMRETVRSCYCESCLLHAVNWMPPKGGVSEEQVLKFMGANTSLSPLQVKQLIEARGKEVLVAGFCHEGYEEPLLVLMKRRAVHSGLVVKGEEGALSMSKRLQSINQKDFL</sequence>